<accession>A0A285UUL7</accession>
<dbReference type="InterPro" id="IPR010992">
    <property type="entry name" value="IHF-like_DNA-bd_dom_sf"/>
</dbReference>
<dbReference type="Gene3D" id="4.10.520.10">
    <property type="entry name" value="IHF-like DNA-binding proteins"/>
    <property type="match status" value="1"/>
</dbReference>
<dbReference type="InterPro" id="IPR000119">
    <property type="entry name" value="Hist_DNA-bd"/>
</dbReference>
<keyword evidence="6" id="KW-1185">Reference proteome</keyword>
<evidence type="ECO:0000313" key="6">
    <source>
        <dbReference type="Proteomes" id="UP000219167"/>
    </source>
</evidence>
<dbReference type="RefSeq" id="WP_046802236.1">
    <property type="nucleotide sequence ID" value="NZ_OBQD01000016.1"/>
</dbReference>
<evidence type="ECO:0000256" key="3">
    <source>
        <dbReference type="ARBA" id="ARBA00023125"/>
    </source>
</evidence>
<keyword evidence="3 5" id="KW-0238">DNA-binding</keyword>
<name>A0A285UUL7_9HYPH</name>
<evidence type="ECO:0000256" key="1">
    <source>
        <dbReference type="ARBA" id="ARBA00010529"/>
    </source>
</evidence>
<dbReference type="GO" id="GO:0030261">
    <property type="term" value="P:chromosome condensation"/>
    <property type="evidence" value="ECO:0007669"/>
    <property type="project" value="UniProtKB-KW"/>
</dbReference>
<gene>
    <name evidence="5" type="ORF">SAMN05892877_116142</name>
</gene>
<proteinExistence type="inferred from homology"/>
<dbReference type="CDD" id="cd00591">
    <property type="entry name" value="HU_IHF"/>
    <property type="match status" value="1"/>
</dbReference>
<dbReference type="PANTHER" id="PTHR33175">
    <property type="entry name" value="DNA-BINDING PROTEIN HU"/>
    <property type="match status" value="1"/>
</dbReference>
<dbReference type="OrthoDB" id="9799835at2"/>
<reference evidence="5 6" key="1">
    <citation type="submission" date="2017-08" db="EMBL/GenBank/DDBJ databases">
        <authorList>
            <person name="de Groot N.N."/>
        </authorList>
    </citation>
    <scope>NUCLEOTIDE SEQUENCE [LARGE SCALE GENOMIC DNA]</scope>
    <source>
        <strain evidence="5 6">JC85</strain>
    </source>
</reference>
<dbReference type="GO" id="GO:0030527">
    <property type="term" value="F:structural constituent of chromatin"/>
    <property type="evidence" value="ECO:0007669"/>
    <property type="project" value="InterPro"/>
</dbReference>
<dbReference type="GO" id="GO:0003677">
    <property type="term" value="F:DNA binding"/>
    <property type="evidence" value="ECO:0007669"/>
    <property type="project" value="UniProtKB-KW"/>
</dbReference>
<protein>
    <submittedName>
        <fullName evidence="5">DNA-binding protein HU-beta</fullName>
    </submittedName>
</protein>
<dbReference type="PRINTS" id="PR01727">
    <property type="entry name" value="DNABINDINGHU"/>
</dbReference>
<dbReference type="AlphaFoldDB" id="A0A285UUL7"/>
<organism evidence="5 6">
    <name type="scientific">Rhizobium subbaraonis</name>
    <dbReference type="NCBI Taxonomy" id="908946"/>
    <lineage>
        <taxon>Bacteria</taxon>
        <taxon>Pseudomonadati</taxon>
        <taxon>Pseudomonadota</taxon>
        <taxon>Alphaproteobacteria</taxon>
        <taxon>Hyphomicrobiales</taxon>
        <taxon>Rhizobiaceae</taxon>
        <taxon>Rhizobium/Agrobacterium group</taxon>
        <taxon>Rhizobium</taxon>
    </lineage>
</organism>
<comment type="similarity">
    <text evidence="1 4">Belongs to the bacterial histone-like protein family.</text>
</comment>
<dbReference type="EMBL" id="OBQD01000016">
    <property type="protein sequence ID" value="SOC45615.1"/>
    <property type="molecule type" value="Genomic_DNA"/>
</dbReference>
<sequence>MTTTNEIADKIASEQNLSKAQAKAIVESVFRQISEAALAGAETSIPSFGKFKLKETPEREGRNPATGATIKIAAAKKLTFTPGKAVKDALNA</sequence>
<evidence type="ECO:0000313" key="5">
    <source>
        <dbReference type="EMBL" id="SOC45615.1"/>
    </source>
</evidence>
<dbReference type="PANTHER" id="PTHR33175:SF3">
    <property type="entry name" value="DNA-BINDING PROTEIN HU-BETA"/>
    <property type="match status" value="1"/>
</dbReference>
<keyword evidence="2" id="KW-0226">DNA condensation</keyword>
<dbReference type="Proteomes" id="UP000219167">
    <property type="component" value="Unassembled WGS sequence"/>
</dbReference>
<dbReference type="SMART" id="SM00411">
    <property type="entry name" value="BHL"/>
    <property type="match status" value="1"/>
</dbReference>
<evidence type="ECO:0000256" key="2">
    <source>
        <dbReference type="ARBA" id="ARBA00023067"/>
    </source>
</evidence>
<dbReference type="SUPFAM" id="SSF47729">
    <property type="entry name" value="IHF-like DNA-binding proteins"/>
    <property type="match status" value="1"/>
</dbReference>
<evidence type="ECO:0000256" key="4">
    <source>
        <dbReference type="RuleBase" id="RU003939"/>
    </source>
</evidence>
<dbReference type="Pfam" id="PF00216">
    <property type="entry name" value="Bac_DNA_binding"/>
    <property type="match status" value="1"/>
</dbReference>